<keyword evidence="1" id="KW-0812">Transmembrane</keyword>
<accession>A0A1X7TSA4</accession>
<dbReference type="InParanoid" id="A0A1X7TSA4"/>
<dbReference type="AlphaFoldDB" id="A0A1X7TSA4"/>
<sequence>MLSTSSYRCSNNLSPTSTMATLLKATLYIDCADITLQPVSINATLNSTVVFSCEAVADDLSFRVNNTQATNIGVIAKGFSETVFNNGGTREAELQAIAYDHNNNTEVQCRAFTDEPFDVVFSNTTILMIQGLLNSVVDLDYSFINGSSVLLTWTAPYTLDNVPITGYYIVNGSVNITTTKKSIILSATNPDPCILNNVSVSPINDAGIGSSNNIKFYYETVHLSVPLITPPVSVVPVIDGQQISLNISINVSTICKGEYPNSFLGPVTNISSSIDNCSTIDITWTAPNVDDRVPILYYILRLYDAITGSLVDTVSITLKCTGEAPVHVTVTVMCNNGTDSSTTYLIKQKINVTGLIIVPQYQQCNISTVFSNEAGSSEPFILGFDTYPTITSGTNITIVTIIDTAITTTDHDTITVQTSPTITSPAITPVSTSFNISIGFTSLQQRQQEVPTSHNEAYEFNTLIIDNNPAYGQIGQAGAVSIIILLFDFIRILIGVMYSWCSNHYLQQRLLIVMIIL</sequence>
<dbReference type="SMART" id="SM00060">
    <property type="entry name" value="FN3"/>
    <property type="match status" value="2"/>
</dbReference>
<name>A0A1X7TSA4_AMPQE</name>
<dbReference type="InterPro" id="IPR003961">
    <property type="entry name" value="FN3_dom"/>
</dbReference>
<dbReference type="InterPro" id="IPR036116">
    <property type="entry name" value="FN3_sf"/>
</dbReference>
<keyword evidence="1" id="KW-0472">Membrane</keyword>
<feature type="transmembrane region" description="Helical" evidence="1">
    <location>
        <begin position="477"/>
        <end position="501"/>
    </location>
</feature>
<dbReference type="SUPFAM" id="SSF49265">
    <property type="entry name" value="Fibronectin type III"/>
    <property type="match status" value="1"/>
</dbReference>
<feature type="domain" description="Fibronectin type-III" evidence="2">
    <location>
        <begin position="264"/>
        <end position="341"/>
    </location>
</feature>
<keyword evidence="1" id="KW-1133">Transmembrane helix</keyword>
<evidence type="ECO:0000256" key="1">
    <source>
        <dbReference type="SAM" id="Phobius"/>
    </source>
</evidence>
<protein>
    <recommendedName>
        <fullName evidence="2">Fibronectin type-III domain-containing protein</fullName>
    </recommendedName>
</protein>
<feature type="domain" description="Fibronectin type-III" evidence="2">
    <location>
        <begin position="133"/>
        <end position="209"/>
    </location>
</feature>
<proteinExistence type="predicted"/>
<evidence type="ECO:0000313" key="3">
    <source>
        <dbReference type="EnsemblMetazoa" id="Aqu2.1.17985_001"/>
    </source>
</evidence>
<reference evidence="3" key="1">
    <citation type="submission" date="2017-05" db="UniProtKB">
        <authorList>
            <consortium name="EnsemblMetazoa"/>
        </authorList>
    </citation>
    <scope>IDENTIFICATION</scope>
</reference>
<evidence type="ECO:0000259" key="2">
    <source>
        <dbReference type="SMART" id="SM00060"/>
    </source>
</evidence>
<organism evidence="3">
    <name type="scientific">Amphimedon queenslandica</name>
    <name type="common">Sponge</name>
    <dbReference type="NCBI Taxonomy" id="400682"/>
    <lineage>
        <taxon>Eukaryota</taxon>
        <taxon>Metazoa</taxon>
        <taxon>Porifera</taxon>
        <taxon>Demospongiae</taxon>
        <taxon>Heteroscleromorpha</taxon>
        <taxon>Haplosclerida</taxon>
        <taxon>Niphatidae</taxon>
        <taxon>Amphimedon</taxon>
    </lineage>
</organism>
<dbReference type="EnsemblMetazoa" id="Aqu2.1.17985_001">
    <property type="protein sequence ID" value="Aqu2.1.17985_001"/>
    <property type="gene ID" value="Aqu2.1.17985"/>
</dbReference>